<evidence type="ECO:0000256" key="5">
    <source>
        <dbReference type="ARBA" id="ARBA00022525"/>
    </source>
</evidence>
<dbReference type="eggNOG" id="KOG4701">
    <property type="taxonomic scope" value="Eukaryota"/>
</dbReference>
<keyword evidence="12 14" id="KW-0326">Glycosidase</keyword>
<dbReference type="Proteomes" id="UP000011777">
    <property type="component" value="Unassembled WGS sequence"/>
</dbReference>
<evidence type="ECO:0000256" key="12">
    <source>
        <dbReference type="ARBA" id="ARBA00023295"/>
    </source>
</evidence>
<evidence type="ECO:0000313" key="18">
    <source>
        <dbReference type="EMBL" id="EMG46427.1"/>
    </source>
</evidence>
<dbReference type="SUPFAM" id="SSF51445">
    <property type="entry name" value="(Trans)glycosidases"/>
    <property type="match status" value="1"/>
</dbReference>
<keyword evidence="13" id="KW-0624">Polysaccharide degradation</keyword>
<dbReference type="GO" id="GO:0008061">
    <property type="term" value="F:chitin binding"/>
    <property type="evidence" value="ECO:0007669"/>
    <property type="project" value="UniProtKB-KW"/>
</dbReference>
<evidence type="ECO:0000313" key="19">
    <source>
        <dbReference type="Proteomes" id="UP000011777"/>
    </source>
</evidence>
<evidence type="ECO:0000256" key="13">
    <source>
        <dbReference type="ARBA" id="ARBA00023326"/>
    </source>
</evidence>
<dbReference type="STRING" id="1245528.M3HGM9"/>
<evidence type="ECO:0000256" key="15">
    <source>
        <dbReference type="SAM" id="MobiDB-lite"/>
    </source>
</evidence>
<evidence type="ECO:0000256" key="8">
    <source>
        <dbReference type="ARBA" id="ARBA00022801"/>
    </source>
</evidence>
<accession>M3HGM9</accession>
<protein>
    <recommendedName>
        <fullName evidence="3">chitinase</fullName>
        <ecNumber evidence="3">3.2.1.14</ecNumber>
    </recommendedName>
</protein>
<evidence type="ECO:0000256" key="9">
    <source>
        <dbReference type="ARBA" id="ARBA00023024"/>
    </source>
</evidence>
<dbReference type="PROSITE" id="PS51910">
    <property type="entry name" value="GH18_2"/>
    <property type="match status" value="1"/>
</dbReference>
<evidence type="ECO:0000256" key="3">
    <source>
        <dbReference type="ARBA" id="ARBA00012729"/>
    </source>
</evidence>
<dbReference type="GO" id="GO:0008843">
    <property type="term" value="F:endochitinase activity"/>
    <property type="evidence" value="ECO:0007669"/>
    <property type="project" value="UniProtKB-EC"/>
</dbReference>
<sequence>MLSFKTLLATALTASVAASSQIALYWGQNGAGGQEPLATYCANNDVDIILLSFLNFFPDPVNLNFANQCGNTFDSGLLHCSQIGEDIKTCQSQGKKVLLSLGGGIGDYGFENSSTASAFATTLWNKFGAGTGDDERPFDDAIVDGFDFDIEEGTPTGYPELATSLRSLYASDSSKQYYLSAAPQCPYPDTLLNDLLTEVPLDFAFIQFYNNYCSIDQSFNYDTWADFAASSPNKDIQLFVGVPATNNIPGYVDSEQLAEAIDQVKCNPNFGGVSIWDASGAWLNVDSAGDNYVVQVKNVLDQAASGEAVCESSASSSATSEDPASSTESVTESSSSSSAAHHYTNSTTTTGSSIQSGTSISSTTKSKSAKPTAPVTTSGPIHQGSGKDQNKGAVAISTVTDISKTVVTITSCSENKCVPTPVTTGYVVVTDIDTIYTTYCPLTNSKVFVPVKTQTVSAGTVTKTVACTSGVCTGTAVPSKGSESESEVVESVATESVSETVASESVAKSVATESGVTETVASETAATESVPASETEETTTVETFITLAVSSPSFSASTFTTIASAGANNNTVETVQVIPSSGAASSTSTSRTIIYAVAALVGATLFM</sequence>
<feature type="chain" id="PRO_5004034078" description="chitinase" evidence="16">
    <location>
        <begin position="19"/>
        <end position="607"/>
    </location>
</feature>
<dbReference type="GO" id="GO:0000272">
    <property type="term" value="P:polysaccharide catabolic process"/>
    <property type="evidence" value="ECO:0007669"/>
    <property type="project" value="UniProtKB-KW"/>
</dbReference>
<dbReference type="InterPro" id="IPR001223">
    <property type="entry name" value="Glyco_hydro18_cat"/>
</dbReference>
<dbReference type="FunFam" id="3.20.20.80:FF:000125">
    <property type="entry name" value="CTS1p Endochitinase"/>
    <property type="match status" value="1"/>
</dbReference>
<evidence type="ECO:0000256" key="10">
    <source>
        <dbReference type="ARBA" id="ARBA00023180"/>
    </source>
</evidence>
<organism evidence="18 19">
    <name type="scientific">Candida maltosa (strain Xu316)</name>
    <name type="common">Yeast</name>
    <dbReference type="NCBI Taxonomy" id="1245528"/>
    <lineage>
        <taxon>Eukaryota</taxon>
        <taxon>Fungi</taxon>
        <taxon>Dikarya</taxon>
        <taxon>Ascomycota</taxon>
        <taxon>Saccharomycotina</taxon>
        <taxon>Pichiomycetes</taxon>
        <taxon>Debaryomycetaceae</taxon>
        <taxon>Candida/Lodderomyces clade</taxon>
        <taxon>Candida</taxon>
    </lineage>
</organism>
<dbReference type="PROSITE" id="PS01095">
    <property type="entry name" value="GH18_1"/>
    <property type="match status" value="1"/>
</dbReference>
<evidence type="ECO:0000256" key="11">
    <source>
        <dbReference type="ARBA" id="ARBA00023277"/>
    </source>
</evidence>
<evidence type="ECO:0000256" key="6">
    <source>
        <dbReference type="ARBA" id="ARBA00022669"/>
    </source>
</evidence>
<dbReference type="GO" id="GO:0005576">
    <property type="term" value="C:extracellular region"/>
    <property type="evidence" value="ECO:0007669"/>
    <property type="project" value="TreeGrafter"/>
</dbReference>
<reference evidence="18 19" key="1">
    <citation type="submission" date="2013-02" db="EMBL/GenBank/DDBJ databases">
        <title>Genome sequence of Candida maltosa Xu316, a potential industrial strain for xylitol and ethanol production.</title>
        <authorList>
            <person name="Yu J."/>
            <person name="Wang Q."/>
            <person name="Geng X."/>
            <person name="Bao W."/>
            <person name="He P."/>
            <person name="Cai J."/>
        </authorList>
    </citation>
    <scope>NUCLEOTIDE SEQUENCE [LARGE SCALE GENOMIC DNA]</scope>
    <source>
        <strain evidence="19">Xu316</strain>
    </source>
</reference>
<feature type="region of interest" description="Disordered" evidence="15">
    <location>
        <begin position="312"/>
        <end position="392"/>
    </location>
</feature>
<feature type="compositionally biased region" description="Low complexity" evidence="15">
    <location>
        <begin position="312"/>
        <end position="366"/>
    </location>
</feature>
<keyword evidence="8 14" id="KW-0378">Hydrolase</keyword>
<evidence type="ECO:0000256" key="16">
    <source>
        <dbReference type="SAM" id="SignalP"/>
    </source>
</evidence>
<dbReference type="InterPro" id="IPR017853">
    <property type="entry name" value="GH"/>
</dbReference>
<dbReference type="PANTHER" id="PTHR45708:SF49">
    <property type="entry name" value="ENDOCHITINASE"/>
    <property type="match status" value="1"/>
</dbReference>
<dbReference type="OrthoDB" id="6020543at2759"/>
<dbReference type="Pfam" id="PF13928">
    <property type="entry name" value="Flocculin_t3"/>
    <property type="match status" value="1"/>
</dbReference>
<dbReference type="AlphaFoldDB" id="M3HGM9"/>
<keyword evidence="11" id="KW-0119">Carbohydrate metabolism</keyword>
<gene>
    <name evidence="18" type="ORF">G210_3323</name>
</gene>
<evidence type="ECO:0000256" key="1">
    <source>
        <dbReference type="ARBA" id="ARBA00000822"/>
    </source>
</evidence>
<keyword evidence="5" id="KW-0964">Secreted</keyword>
<proteinExistence type="predicted"/>
<evidence type="ECO:0000256" key="4">
    <source>
        <dbReference type="ARBA" id="ARBA00022512"/>
    </source>
</evidence>
<dbReference type="EC" id="3.2.1.14" evidence="3"/>
<keyword evidence="19" id="KW-1185">Reference proteome</keyword>
<evidence type="ECO:0000256" key="2">
    <source>
        <dbReference type="ARBA" id="ARBA00004191"/>
    </source>
</evidence>
<keyword evidence="6" id="KW-0147">Chitin-binding</keyword>
<dbReference type="EMBL" id="AOGT01002012">
    <property type="protein sequence ID" value="EMG46427.1"/>
    <property type="molecule type" value="Genomic_DNA"/>
</dbReference>
<dbReference type="HOGENOM" id="CLU_007818_7_2_1"/>
<dbReference type="CDD" id="cd02877">
    <property type="entry name" value="GH18_hevamine_XipI_class_III"/>
    <property type="match status" value="1"/>
</dbReference>
<comment type="subcellular location">
    <subcellularLocation>
        <location evidence="2">Secreted</location>
        <location evidence="2">Cell wall</location>
    </subcellularLocation>
</comment>
<feature type="region of interest" description="Disordered" evidence="15">
    <location>
        <begin position="518"/>
        <end position="537"/>
    </location>
</feature>
<dbReference type="OMA" id="ANQCGNT"/>
<dbReference type="InterPro" id="IPR025928">
    <property type="entry name" value="Flocculin_t3_rpt"/>
</dbReference>
<feature type="compositionally biased region" description="Low complexity" evidence="15">
    <location>
        <begin position="518"/>
        <end position="533"/>
    </location>
</feature>
<dbReference type="PANTHER" id="PTHR45708">
    <property type="entry name" value="ENDOCHITINASE"/>
    <property type="match status" value="1"/>
</dbReference>
<dbReference type="InterPro" id="IPR045321">
    <property type="entry name" value="Cts1-like"/>
</dbReference>
<dbReference type="Gene3D" id="3.20.20.80">
    <property type="entry name" value="Glycosidases"/>
    <property type="match status" value="1"/>
</dbReference>
<dbReference type="GO" id="GO:0009277">
    <property type="term" value="C:fungal-type cell wall"/>
    <property type="evidence" value="ECO:0007669"/>
    <property type="project" value="UniProtKB-ARBA"/>
</dbReference>
<keyword evidence="7 16" id="KW-0732">Signal</keyword>
<feature type="signal peptide" evidence="16">
    <location>
        <begin position="1"/>
        <end position="18"/>
    </location>
</feature>
<feature type="domain" description="GH18" evidence="17">
    <location>
        <begin position="20"/>
        <end position="303"/>
    </location>
</feature>
<keyword evidence="9" id="KW-0146">Chitin degradation</keyword>
<dbReference type="GO" id="GO:0006032">
    <property type="term" value="P:chitin catabolic process"/>
    <property type="evidence" value="ECO:0007669"/>
    <property type="project" value="UniProtKB-KW"/>
</dbReference>
<dbReference type="InterPro" id="IPR050542">
    <property type="entry name" value="Glycosyl_Hydrlase18_Chitinase"/>
</dbReference>
<dbReference type="InterPro" id="IPR001579">
    <property type="entry name" value="Glyco_hydro_18_chit_AS"/>
</dbReference>
<comment type="caution">
    <text evidence="18">The sequence shown here is derived from an EMBL/GenBank/DDBJ whole genome shotgun (WGS) entry which is preliminary data.</text>
</comment>
<keyword evidence="4" id="KW-0134">Cell wall</keyword>
<evidence type="ECO:0000256" key="14">
    <source>
        <dbReference type="RuleBase" id="RU000489"/>
    </source>
</evidence>
<name>M3HGM9_CANMX</name>
<dbReference type="Pfam" id="PF00704">
    <property type="entry name" value="Glyco_hydro_18"/>
    <property type="match status" value="1"/>
</dbReference>
<evidence type="ECO:0000256" key="7">
    <source>
        <dbReference type="ARBA" id="ARBA00022729"/>
    </source>
</evidence>
<comment type="catalytic activity">
    <reaction evidence="1">
        <text>Random endo-hydrolysis of N-acetyl-beta-D-glucosaminide (1-&gt;4)-beta-linkages in chitin and chitodextrins.</text>
        <dbReference type="EC" id="3.2.1.14"/>
    </reaction>
</comment>
<keyword evidence="10" id="KW-0325">Glycoprotein</keyword>
<evidence type="ECO:0000259" key="17">
    <source>
        <dbReference type="PROSITE" id="PS51910"/>
    </source>
</evidence>